<sequence>MDGSRPSSDGHQFARPIIVVKAGTVTVRTRKVSSTIPMPMVKPA</sequence>
<dbReference type="EMBL" id="CSAJ01000514">
    <property type="protein sequence ID" value="COW79775.1"/>
    <property type="molecule type" value="Genomic_DNA"/>
</dbReference>
<evidence type="ECO:0000313" key="1">
    <source>
        <dbReference type="EMBL" id="COW79775.1"/>
    </source>
</evidence>
<protein>
    <submittedName>
        <fullName evidence="1">Uncharacterized protein</fullName>
    </submittedName>
</protein>
<name>A0A655JER7_MYCTX</name>
<organism evidence="1 2">
    <name type="scientific">Mycobacterium tuberculosis</name>
    <dbReference type="NCBI Taxonomy" id="1773"/>
    <lineage>
        <taxon>Bacteria</taxon>
        <taxon>Bacillati</taxon>
        <taxon>Actinomycetota</taxon>
        <taxon>Actinomycetes</taxon>
        <taxon>Mycobacteriales</taxon>
        <taxon>Mycobacteriaceae</taxon>
        <taxon>Mycobacterium</taxon>
        <taxon>Mycobacterium tuberculosis complex</taxon>
    </lineage>
</organism>
<evidence type="ECO:0000313" key="2">
    <source>
        <dbReference type="Proteomes" id="UP000044938"/>
    </source>
</evidence>
<dbReference type="AlphaFoldDB" id="A0A655JER7"/>
<accession>A0A655JER7</accession>
<dbReference type="Proteomes" id="UP000044938">
    <property type="component" value="Unassembled WGS sequence"/>
</dbReference>
<gene>
    <name evidence="1" type="ORF">ERS007720_03305</name>
</gene>
<reference evidence="1 2" key="1">
    <citation type="submission" date="2015-03" db="EMBL/GenBank/DDBJ databases">
        <authorList>
            <consortium name="Pathogen Informatics"/>
        </authorList>
    </citation>
    <scope>NUCLEOTIDE SEQUENCE [LARGE SCALE GENOMIC DNA]</scope>
    <source>
        <strain evidence="1 2">M09401471</strain>
    </source>
</reference>
<proteinExistence type="predicted"/>